<proteinExistence type="predicted"/>
<name>A0A5C3QJK7_9AGAR</name>
<evidence type="ECO:0000313" key="2">
    <source>
        <dbReference type="Proteomes" id="UP000305067"/>
    </source>
</evidence>
<sequence length="181" mass="20583">MSLGALWSCINFEGGAVTSAVIIERQLLRSRMSPLYIFINPLFSRRTCIDILEPRLSRCAYFHLPFALGIRHLVRFPLEFPCLRDVELVLEREPSHRTLDRTEISHGLAVVDRFCHLQLVVIDYHHLRIKEHGTISAAGQVATEEGDTVRGRRRKTNYARGGNTVHLLSNPLPYCAHASRA</sequence>
<protein>
    <submittedName>
        <fullName evidence="1">Uncharacterized protein</fullName>
    </submittedName>
</protein>
<evidence type="ECO:0000313" key="1">
    <source>
        <dbReference type="EMBL" id="TFL00419.1"/>
    </source>
</evidence>
<accession>A0A5C3QJK7</accession>
<reference evidence="1 2" key="1">
    <citation type="journal article" date="2019" name="Nat. Ecol. Evol.">
        <title>Megaphylogeny resolves global patterns of mushroom evolution.</title>
        <authorList>
            <person name="Varga T."/>
            <person name="Krizsan K."/>
            <person name="Foldi C."/>
            <person name="Dima B."/>
            <person name="Sanchez-Garcia M."/>
            <person name="Sanchez-Ramirez S."/>
            <person name="Szollosi G.J."/>
            <person name="Szarkandi J.G."/>
            <person name="Papp V."/>
            <person name="Albert L."/>
            <person name="Andreopoulos W."/>
            <person name="Angelini C."/>
            <person name="Antonin V."/>
            <person name="Barry K.W."/>
            <person name="Bougher N.L."/>
            <person name="Buchanan P."/>
            <person name="Buyck B."/>
            <person name="Bense V."/>
            <person name="Catcheside P."/>
            <person name="Chovatia M."/>
            <person name="Cooper J."/>
            <person name="Damon W."/>
            <person name="Desjardin D."/>
            <person name="Finy P."/>
            <person name="Geml J."/>
            <person name="Haridas S."/>
            <person name="Hughes K."/>
            <person name="Justo A."/>
            <person name="Karasinski D."/>
            <person name="Kautmanova I."/>
            <person name="Kiss B."/>
            <person name="Kocsube S."/>
            <person name="Kotiranta H."/>
            <person name="LaButti K.M."/>
            <person name="Lechner B.E."/>
            <person name="Liimatainen K."/>
            <person name="Lipzen A."/>
            <person name="Lukacs Z."/>
            <person name="Mihaltcheva S."/>
            <person name="Morgado L.N."/>
            <person name="Niskanen T."/>
            <person name="Noordeloos M.E."/>
            <person name="Ohm R.A."/>
            <person name="Ortiz-Santana B."/>
            <person name="Ovrebo C."/>
            <person name="Racz N."/>
            <person name="Riley R."/>
            <person name="Savchenko A."/>
            <person name="Shiryaev A."/>
            <person name="Soop K."/>
            <person name="Spirin V."/>
            <person name="Szebenyi C."/>
            <person name="Tomsovsky M."/>
            <person name="Tulloss R.E."/>
            <person name="Uehling J."/>
            <person name="Grigoriev I.V."/>
            <person name="Vagvolgyi C."/>
            <person name="Papp T."/>
            <person name="Martin F.M."/>
            <person name="Miettinen O."/>
            <person name="Hibbett D.S."/>
            <person name="Nagy L.G."/>
        </authorList>
    </citation>
    <scope>NUCLEOTIDE SEQUENCE [LARGE SCALE GENOMIC DNA]</scope>
    <source>
        <strain evidence="1 2">CBS 309.79</strain>
    </source>
</reference>
<keyword evidence="2" id="KW-1185">Reference proteome</keyword>
<dbReference type="AlphaFoldDB" id="A0A5C3QJK7"/>
<organism evidence="1 2">
    <name type="scientific">Pterulicium gracile</name>
    <dbReference type="NCBI Taxonomy" id="1884261"/>
    <lineage>
        <taxon>Eukaryota</taxon>
        <taxon>Fungi</taxon>
        <taxon>Dikarya</taxon>
        <taxon>Basidiomycota</taxon>
        <taxon>Agaricomycotina</taxon>
        <taxon>Agaricomycetes</taxon>
        <taxon>Agaricomycetidae</taxon>
        <taxon>Agaricales</taxon>
        <taxon>Pleurotineae</taxon>
        <taxon>Pterulaceae</taxon>
        <taxon>Pterulicium</taxon>
    </lineage>
</organism>
<dbReference type="EMBL" id="ML178829">
    <property type="protein sequence ID" value="TFL00419.1"/>
    <property type="molecule type" value="Genomic_DNA"/>
</dbReference>
<dbReference type="Proteomes" id="UP000305067">
    <property type="component" value="Unassembled WGS sequence"/>
</dbReference>
<gene>
    <name evidence="1" type="ORF">BDV98DRAFT_115457</name>
</gene>